<name>A0A2H1KEF8_9MICO</name>
<dbReference type="OrthoDB" id="3188010at2"/>
<proteinExistence type="predicted"/>
<protein>
    <submittedName>
        <fullName evidence="1">Phage Terminase</fullName>
    </submittedName>
</protein>
<organism evidence="1 2">
    <name type="scientific">Brevibacterium antiquum CNRZ 918</name>
    <dbReference type="NCBI Taxonomy" id="1255637"/>
    <lineage>
        <taxon>Bacteria</taxon>
        <taxon>Bacillati</taxon>
        <taxon>Actinomycetota</taxon>
        <taxon>Actinomycetes</taxon>
        <taxon>Micrococcales</taxon>
        <taxon>Brevibacteriaceae</taxon>
        <taxon>Brevibacterium</taxon>
    </lineage>
</organism>
<dbReference type="RefSeq" id="WP_101620431.1">
    <property type="nucleotide sequence ID" value="NZ_FXZD01000007.1"/>
</dbReference>
<evidence type="ECO:0000313" key="2">
    <source>
        <dbReference type="Proteomes" id="UP000234433"/>
    </source>
</evidence>
<dbReference type="AlphaFoldDB" id="A0A2H1KEF8"/>
<dbReference type="Proteomes" id="UP000234433">
    <property type="component" value="Unassembled WGS sequence"/>
</dbReference>
<dbReference type="InterPro" id="IPR027417">
    <property type="entry name" value="P-loop_NTPase"/>
</dbReference>
<evidence type="ECO:0000313" key="1">
    <source>
        <dbReference type="EMBL" id="SMX98029.1"/>
    </source>
</evidence>
<gene>
    <name evidence="1" type="ORF">BANT918_02385</name>
</gene>
<reference evidence="1 2" key="1">
    <citation type="submission" date="2017-03" db="EMBL/GenBank/DDBJ databases">
        <authorList>
            <person name="Afonso C.L."/>
            <person name="Miller P.J."/>
            <person name="Scott M.A."/>
            <person name="Spackman E."/>
            <person name="Goraichik I."/>
            <person name="Dimitrov K.M."/>
            <person name="Suarez D.L."/>
            <person name="Swayne D.E."/>
        </authorList>
    </citation>
    <scope>NUCLEOTIDE SEQUENCE [LARGE SCALE GENOMIC DNA]</scope>
    <source>
        <strain evidence="1 2">CNRZ 918</strain>
    </source>
</reference>
<dbReference type="Gene3D" id="3.40.50.300">
    <property type="entry name" value="P-loop containing nucleotide triphosphate hydrolases"/>
    <property type="match status" value="1"/>
</dbReference>
<accession>A0A2H1KEF8</accession>
<sequence>MKDDSSGFRDEDGVLWGAEVPRVFTAPLRELTPETSLGFEVIDFAEQVLMISLYPWQRWWFIHALELLPDGSPRFRTIVLMIARQSGKTLVVQVLTLWAVFMRAALVGGVAQKEDVAKEIWRDALQMAQDREWLAPEIVQVVTANGSVQFRLSNGGRYKISAGGRKAFRGMTIDGFAIIDELREQTDWGTWGAITSTTKATRTGQVVAMSNAGDAASVVLRSLRDQALESIDDGSADTHGHFEYSAPEDCDKYDRDGWAMANPSLSWNPALTERSILAEAKTAPEDVFRMEQLCQWWTRSAESIFPGDTWLSKLDPDSFITDDSPLVLSVAAWQKEGTIGRASICAAGLRPDGNRHVEVVSARPGLDWVVDRVVELFEDSEAQSVVIQARGAVASRWIQDLRDRGVNVLELGGGDITIAHGSFYQSIIADEKASKRTFHIGQENLTLAANEAQIKPLGGQWVFDLNHDIVDVTPVVGCAQALHGLEASMTTVRRRSAYDDGGGLLVV</sequence>
<dbReference type="EMBL" id="FXZD01000007">
    <property type="protein sequence ID" value="SMX98029.1"/>
    <property type="molecule type" value="Genomic_DNA"/>
</dbReference>